<evidence type="ECO:0000256" key="2">
    <source>
        <dbReference type="ARBA" id="ARBA00022448"/>
    </source>
</evidence>
<evidence type="ECO:0000256" key="5">
    <source>
        <dbReference type="ARBA" id="ARBA00022729"/>
    </source>
</evidence>
<dbReference type="AlphaFoldDB" id="A0A4U0P0I6"/>
<dbReference type="PANTHER" id="PTHR30069:SF29">
    <property type="entry name" value="HEMOGLOBIN AND HEMOGLOBIN-HAPTOGLOBIN-BINDING PROTEIN 1-RELATED"/>
    <property type="match status" value="1"/>
</dbReference>
<name>A0A4U0P0I6_9SPHI</name>
<evidence type="ECO:0000256" key="9">
    <source>
        <dbReference type="SAM" id="SignalP"/>
    </source>
</evidence>
<keyword evidence="5 9" id="KW-0732">Signal</keyword>
<evidence type="ECO:0000313" key="12">
    <source>
        <dbReference type="EMBL" id="TJZ60655.1"/>
    </source>
</evidence>
<evidence type="ECO:0000256" key="8">
    <source>
        <dbReference type="PROSITE-ProRule" id="PRU01360"/>
    </source>
</evidence>
<evidence type="ECO:0000259" key="10">
    <source>
        <dbReference type="Pfam" id="PF07715"/>
    </source>
</evidence>
<dbReference type="InterPro" id="IPR037066">
    <property type="entry name" value="Plug_dom_sf"/>
</dbReference>
<dbReference type="Pfam" id="PF14905">
    <property type="entry name" value="OMP_b-brl_3"/>
    <property type="match status" value="1"/>
</dbReference>
<dbReference type="NCBIfam" id="TIGR04057">
    <property type="entry name" value="SusC_RagA_signa"/>
    <property type="match status" value="1"/>
</dbReference>
<dbReference type="PROSITE" id="PS52016">
    <property type="entry name" value="TONB_DEPENDENT_REC_3"/>
    <property type="match status" value="1"/>
</dbReference>
<comment type="similarity">
    <text evidence="8">Belongs to the TonB-dependent receptor family.</text>
</comment>
<feature type="signal peptide" evidence="9">
    <location>
        <begin position="1"/>
        <end position="24"/>
    </location>
</feature>
<keyword evidence="13" id="KW-1185">Reference proteome</keyword>
<dbReference type="InterPro" id="IPR012910">
    <property type="entry name" value="Plug_dom"/>
</dbReference>
<evidence type="ECO:0000313" key="13">
    <source>
        <dbReference type="Proteomes" id="UP000306808"/>
    </source>
</evidence>
<evidence type="ECO:0000256" key="4">
    <source>
        <dbReference type="ARBA" id="ARBA00022692"/>
    </source>
</evidence>
<dbReference type="Proteomes" id="UP000306808">
    <property type="component" value="Unassembled WGS sequence"/>
</dbReference>
<evidence type="ECO:0000259" key="11">
    <source>
        <dbReference type="Pfam" id="PF14905"/>
    </source>
</evidence>
<dbReference type="SUPFAM" id="SSF56935">
    <property type="entry name" value="Porins"/>
    <property type="match status" value="1"/>
</dbReference>
<dbReference type="InterPro" id="IPR039426">
    <property type="entry name" value="TonB-dep_rcpt-like"/>
</dbReference>
<dbReference type="EMBL" id="SUME01000004">
    <property type="protein sequence ID" value="TJZ60655.1"/>
    <property type="molecule type" value="Genomic_DNA"/>
</dbReference>
<keyword evidence="7 8" id="KW-0998">Cell outer membrane</keyword>
<dbReference type="Pfam" id="PF13715">
    <property type="entry name" value="CarbopepD_reg_2"/>
    <property type="match status" value="1"/>
</dbReference>
<dbReference type="SUPFAM" id="SSF49464">
    <property type="entry name" value="Carboxypeptidase regulatory domain-like"/>
    <property type="match status" value="1"/>
</dbReference>
<dbReference type="GO" id="GO:0015344">
    <property type="term" value="F:siderophore uptake transmembrane transporter activity"/>
    <property type="evidence" value="ECO:0007669"/>
    <property type="project" value="TreeGrafter"/>
</dbReference>
<dbReference type="InterPro" id="IPR023996">
    <property type="entry name" value="TonB-dep_OMP_SusC/RagA"/>
</dbReference>
<comment type="caution">
    <text evidence="12">The sequence shown here is derived from an EMBL/GenBank/DDBJ whole genome shotgun (WGS) entry which is preliminary data.</text>
</comment>
<dbReference type="Gene3D" id="2.60.40.1120">
    <property type="entry name" value="Carboxypeptidase-like, regulatory domain"/>
    <property type="match status" value="1"/>
</dbReference>
<evidence type="ECO:0000256" key="6">
    <source>
        <dbReference type="ARBA" id="ARBA00023136"/>
    </source>
</evidence>
<dbReference type="GO" id="GO:0009279">
    <property type="term" value="C:cell outer membrane"/>
    <property type="evidence" value="ECO:0007669"/>
    <property type="project" value="UniProtKB-SubCell"/>
</dbReference>
<dbReference type="InterPro" id="IPR036942">
    <property type="entry name" value="Beta-barrel_TonB_sf"/>
</dbReference>
<reference evidence="12 13" key="1">
    <citation type="submission" date="2019-04" db="EMBL/GenBank/DDBJ databases">
        <title>Sphingobacterium olei sp. nov., isolated from oil-contaminated soil.</title>
        <authorList>
            <person name="Liu B."/>
        </authorList>
    </citation>
    <scope>NUCLEOTIDE SEQUENCE [LARGE SCALE GENOMIC DNA]</scope>
    <source>
        <strain evidence="12 13">HAL-9</strain>
    </source>
</reference>
<dbReference type="InterPro" id="IPR023997">
    <property type="entry name" value="TonB-dep_OMP_SusC/RagA_CS"/>
</dbReference>
<accession>A0A4U0P0I6</accession>
<keyword evidence="3 8" id="KW-1134">Transmembrane beta strand</keyword>
<evidence type="ECO:0000256" key="1">
    <source>
        <dbReference type="ARBA" id="ARBA00004571"/>
    </source>
</evidence>
<dbReference type="InterPro" id="IPR008969">
    <property type="entry name" value="CarboxyPept-like_regulatory"/>
</dbReference>
<gene>
    <name evidence="12" type="ORF">FAZ15_11730</name>
</gene>
<sequence length="1129" mass="125561">MSKFYLKCCYLSLFMLLSITTLFAQQSVTGIVSDANGIIPGVTVSVSSTSRVTQTDANGKYTIQASNGEKIRFTMIGYTSQELTVSSTTHNIVLQEDAGSLDEVVVTAMGITRDQRKLGYAVSTIKNEEIVQASPTNFGSALYGKAPGVSISTSAGGGSSAVSIDIRGNMNSIGFQSQPLIVVDGVITRNEAVNNGGFWNDQRIRGNGILDINPENIESINILKGAAASALYGSDASSGVIVITTKSGKGVQGIGIDFNASYGLETVGVIPDYQFEFGPGYARTINRANFNANDEGFIERTISNGRIWFGTPNQSSTFNIAAPSGYSDGDIISQPILSAWGQFGPRFNGQDAIYWDGQIRNYVAYKDNYKNFYRNGHSGIYNLAIANSNEKTNYRFSYTRNDYQSMMESGPQNKNTFNLNANYILSPKLEVGLIANYTSEHVNNRPQMIDRMTNNYTGFLSPAQDIRWFEQNYQTSKGYKYVTFGDRIRDPEEAFIFGTAGGDYLDYFWNQRAKQYDEYTNRVIASTTANYKILDNLSLRGRIGTDYTGYLSENRQPNEFPTAIGTSGSFNIQSNKMQILYGDLLLSYNTKLSNSVGLQLQAGYQGRKEEYNWYNIGTVGGLSEENWFSLRAANENSRVDLNQPLGKQTLVKDGLFGVATLDLFDYWFLEGSIRQERTSSLFPGNNVFYYPSVSTAFELNKALDLPEFINYSKLRASYGVVGNPPTAYTANRVYTALTVSGTPTLVLPSEPFGNDNLKNETKREFEIGLENRWFNNKFGFDLTYYNNRIVDMIVPLDVAHTTGVERIIQNVGNMKNYGLEVGLNYTPIKNDNFMWDSRFNISFNRNKLTALADNLERLEHTNVDNGSLYVRSEVGKAAGDIYTYQLKRHENGQLLVGDDGYYIPDYDNLAVVGNIQAKGVGGFINNFTYKDFSVNTVIDFRYGGQVYSPSIQYGISAGMYKETLFGRDESTGGLPYYVDGNGDFIQVNGSAPTGRTVYHDGMVLEGVTATGQQNDQVIESKEYYRLAHYWGQYPGSNRPGTYETAVFDNNFIRMREIAISYRLPNHLSTRLKTKNLVISAYGRNLFFLHKTLPHLDPEATVGTTWLTRANVGNAGMVPRSFGLSVRASF</sequence>
<organism evidence="12 13">
    <name type="scientific">Sphingobacterium olei</name>
    <dbReference type="NCBI Taxonomy" id="2571155"/>
    <lineage>
        <taxon>Bacteria</taxon>
        <taxon>Pseudomonadati</taxon>
        <taxon>Bacteroidota</taxon>
        <taxon>Sphingobacteriia</taxon>
        <taxon>Sphingobacteriales</taxon>
        <taxon>Sphingobacteriaceae</taxon>
        <taxon>Sphingobacterium</taxon>
    </lineage>
</organism>
<feature type="chain" id="PRO_5020274176" evidence="9">
    <location>
        <begin position="25"/>
        <end position="1129"/>
    </location>
</feature>
<feature type="domain" description="TonB-dependent receptor plug" evidence="10">
    <location>
        <begin position="115"/>
        <end position="240"/>
    </location>
</feature>
<evidence type="ECO:0000256" key="7">
    <source>
        <dbReference type="ARBA" id="ARBA00023237"/>
    </source>
</evidence>
<feature type="domain" description="Outer membrane protein beta-barrel" evidence="11">
    <location>
        <begin position="752"/>
        <end position="853"/>
    </location>
</feature>
<comment type="subcellular location">
    <subcellularLocation>
        <location evidence="1 8">Cell outer membrane</location>
        <topology evidence="1 8">Multi-pass membrane protein</topology>
    </subcellularLocation>
</comment>
<dbReference type="Gene3D" id="2.170.130.10">
    <property type="entry name" value="TonB-dependent receptor, plug domain"/>
    <property type="match status" value="1"/>
</dbReference>
<keyword evidence="2 8" id="KW-0813">Transport</keyword>
<protein>
    <submittedName>
        <fullName evidence="12">SusC/RagA family TonB-linked outer membrane protein</fullName>
    </submittedName>
</protein>
<dbReference type="InterPro" id="IPR041700">
    <property type="entry name" value="OMP_b-brl_3"/>
</dbReference>
<keyword evidence="4 8" id="KW-0812">Transmembrane</keyword>
<dbReference type="NCBIfam" id="TIGR04056">
    <property type="entry name" value="OMP_RagA_SusC"/>
    <property type="match status" value="1"/>
</dbReference>
<dbReference type="OrthoDB" id="9768177at2"/>
<dbReference type="Gene3D" id="2.40.170.20">
    <property type="entry name" value="TonB-dependent receptor, beta-barrel domain"/>
    <property type="match status" value="1"/>
</dbReference>
<dbReference type="PANTHER" id="PTHR30069">
    <property type="entry name" value="TONB-DEPENDENT OUTER MEMBRANE RECEPTOR"/>
    <property type="match status" value="1"/>
</dbReference>
<keyword evidence="6 8" id="KW-0472">Membrane</keyword>
<dbReference type="RefSeq" id="WP_136901499.1">
    <property type="nucleotide sequence ID" value="NZ_SUME01000004.1"/>
</dbReference>
<proteinExistence type="inferred from homology"/>
<dbReference type="GO" id="GO:0044718">
    <property type="term" value="P:siderophore transmembrane transport"/>
    <property type="evidence" value="ECO:0007669"/>
    <property type="project" value="TreeGrafter"/>
</dbReference>
<dbReference type="Pfam" id="PF07715">
    <property type="entry name" value="Plug"/>
    <property type="match status" value="1"/>
</dbReference>
<evidence type="ECO:0000256" key="3">
    <source>
        <dbReference type="ARBA" id="ARBA00022452"/>
    </source>
</evidence>